<proteinExistence type="predicted"/>
<dbReference type="GO" id="GO:0048038">
    <property type="term" value="F:quinone binding"/>
    <property type="evidence" value="ECO:0007669"/>
    <property type="project" value="InterPro"/>
</dbReference>
<accession>A0A075HXF8</accession>
<dbReference type="PANTHER" id="PTHR11993:SF10">
    <property type="entry name" value="NADH DEHYDROGENASE [UBIQUINONE] IRON-SULFUR PROTEIN 2, MITOCHONDRIAL"/>
    <property type="match status" value="1"/>
</dbReference>
<dbReference type="SUPFAM" id="SSF56762">
    <property type="entry name" value="HydB/Nqo4-like"/>
    <property type="match status" value="1"/>
</dbReference>
<dbReference type="InterPro" id="IPR001135">
    <property type="entry name" value="NADH_Q_OxRdtase_suD"/>
</dbReference>
<feature type="domain" description="NADH-quinone oxidoreductase subunit D" evidence="2">
    <location>
        <begin position="119"/>
        <end position="291"/>
    </location>
</feature>
<evidence type="ECO:0000313" key="3">
    <source>
        <dbReference type="EMBL" id="AIF20364.1"/>
    </source>
</evidence>
<evidence type="ECO:0000259" key="2">
    <source>
        <dbReference type="Pfam" id="PF00346"/>
    </source>
</evidence>
<keyword evidence="1" id="KW-0175">Coiled coil</keyword>
<dbReference type="AlphaFoldDB" id="A0A075HXF8"/>
<organism evidence="3">
    <name type="scientific">uncultured marine group II/III euryarchaeote KM3_89_F04</name>
    <dbReference type="NCBI Taxonomy" id="1456539"/>
    <lineage>
        <taxon>Archaea</taxon>
        <taxon>Methanobacteriati</taxon>
        <taxon>Methanobacteriota</taxon>
        <taxon>environmental samples</taxon>
    </lineage>
</organism>
<dbReference type="EC" id="1.6.5.3" evidence="3"/>
<sequence>MVMAEMWIHMGPQHPMTHGLWNLRIKVNGETITDAVPELGYLHRSVEKIGERRKYFMNTTLTDRLCYASAMTWTHCYCLAAEELMGVEPPPRAKYIRTVVLELQRIASHLMWLGAYLPDLGLITGFLYGMRDREMFLNLLEIPSGGRLLYNYVKIGGVKRDLPPGFEAKAERVMQTLERRLKEYENLYDNSKIFRMRTDDVGRYSAADAINWGITGPNLRSAGVPFDLRQADPYDAYPELDFEPVTTTAGDGSSDCFSRYRQRIDEMHQSMNLVRQALTKMPEGKVMADSVPVRARGEAFRRTEDSRGEALMYLVGDGSDRPYRWKIRSPMFTTVSASPHFLKGYKVADVPAIMGSIDMCIGETDK</sequence>
<name>A0A075HXF8_9EURY</name>
<dbReference type="Gene3D" id="1.10.645.10">
    <property type="entry name" value="Cytochrome-c3 Hydrogenase, chain B"/>
    <property type="match status" value="1"/>
</dbReference>
<reference evidence="3" key="1">
    <citation type="journal article" date="2014" name="Genome Biol. Evol.">
        <title>Pangenome evidence for extensive interdomain horizontal transfer affecting lineage core and shell genes in uncultured planktonic thaumarchaeota and euryarchaeota.</title>
        <authorList>
            <person name="Deschamps P."/>
            <person name="Zivanovic Y."/>
            <person name="Moreira D."/>
            <person name="Rodriguez-Valera F."/>
            <person name="Lopez-Garcia P."/>
        </authorList>
    </citation>
    <scope>NUCLEOTIDE SEQUENCE</scope>
</reference>
<gene>
    <name evidence="3" type="primary">nuoD</name>
</gene>
<dbReference type="PANTHER" id="PTHR11993">
    <property type="entry name" value="NADH-UBIQUINONE OXIDOREDUCTASE 49 KDA SUBUNIT"/>
    <property type="match status" value="1"/>
</dbReference>
<keyword evidence="3" id="KW-0560">Oxidoreductase</keyword>
<feature type="coiled-coil region" evidence="1">
    <location>
        <begin position="167"/>
        <end position="194"/>
    </location>
</feature>
<protein>
    <submittedName>
        <fullName evidence="3">F(420)H(2) dehydrogenase, subunit FpoD (NuoD)</fullName>
        <ecNumber evidence="3">1.6.5.3</ecNumber>
    </submittedName>
</protein>
<feature type="domain" description="NADH-quinone oxidoreductase subunit D" evidence="2">
    <location>
        <begin position="295"/>
        <end position="366"/>
    </location>
</feature>
<dbReference type="EMBL" id="KF901163">
    <property type="protein sequence ID" value="AIF20364.1"/>
    <property type="molecule type" value="Genomic_DNA"/>
</dbReference>
<dbReference type="Pfam" id="PF00346">
    <property type="entry name" value="Complex1_49kDa"/>
    <property type="match status" value="2"/>
</dbReference>
<dbReference type="InterPro" id="IPR022885">
    <property type="entry name" value="NDH1_su_D/H"/>
</dbReference>
<dbReference type="InterPro" id="IPR029014">
    <property type="entry name" value="NiFe-Hase_large"/>
</dbReference>
<evidence type="ECO:0000256" key="1">
    <source>
        <dbReference type="SAM" id="Coils"/>
    </source>
</evidence>
<dbReference type="GO" id="GO:0051287">
    <property type="term" value="F:NAD binding"/>
    <property type="evidence" value="ECO:0007669"/>
    <property type="project" value="InterPro"/>
</dbReference>
<dbReference type="GO" id="GO:0016651">
    <property type="term" value="F:oxidoreductase activity, acting on NAD(P)H"/>
    <property type="evidence" value="ECO:0007669"/>
    <property type="project" value="InterPro"/>
</dbReference>